<sequence>MMNRPRQERPVRDRLWVKPGEKAAAVPEKPQHDDERLLKLLQSAKRELQGLRLVHLHLSLLQDKNYGDIIEIKRAVQSIADNSAYLQVFTLSNEDVLILYKGIKFSTITEACQKIEKMMLARTKMTKINPYKEHTLYSIMELSLNFVNVIRFIEGLGDDGGGIDGPKTTTKEPISLEELAKIERQIGMFDLSPFMLNQPIVNLDPAAENLHEYFEIYIAVKNLEDRLSPEFDLTANRWLFNYFTSSLDHAVLKSLNHGVDFIRGHKIGLNLNLSTIISSAFVKFDERLTVDLRGNVILEINKADLVENIDTYHEVIEYASTRGYSICIDGITPMWVAHMDLEFMACHYAKLFWTNELAEMSERDLKTFADKIKAQENCRFILGRCSTVTGLLFAQKHGINLVQGRMVDTILRKGMTVANALKTASSLEND</sequence>
<dbReference type="SUPFAM" id="SSF141868">
    <property type="entry name" value="EAL domain-like"/>
    <property type="match status" value="1"/>
</dbReference>
<dbReference type="Proteomes" id="UP000321523">
    <property type="component" value="Unassembled WGS sequence"/>
</dbReference>
<keyword evidence="2" id="KW-1185">Reference proteome</keyword>
<organism evidence="1 2">
    <name type="scientific">Skermanella aerolata</name>
    <dbReference type="NCBI Taxonomy" id="393310"/>
    <lineage>
        <taxon>Bacteria</taxon>
        <taxon>Pseudomonadati</taxon>
        <taxon>Pseudomonadota</taxon>
        <taxon>Alphaproteobacteria</taxon>
        <taxon>Rhodospirillales</taxon>
        <taxon>Azospirillaceae</taxon>
        <taxon>Skermanella</taxon>
    </lineage>
</organism>
<evidence type="ECO:0008006" key="3">
    <source>
        <dbReference type="Google" id="ProtNLM"/>
    </source>
</evidence>
<accession>A0A512DJ94</accession>
<dbReference type="InterPro" id="IPR035919">
    <property type="entry name" value="EAL_sf"/>
</dbReference>
<gene>
    <name evidence="1" type="ORF">SAE02_06870</name>
</gene>
<dbReference type="AlphaFoldDB" id="A0A512DJ94"/>
<evidence type="ECO:0000313" key="1">
    <source>
        <dbReference type="EMBL" id="GEO36539.1"/>
    </source>
</evidence>
<proteinExistence type="predicted"/>
<comment type="caution">
    <text evidence="1">The sequence shown here is derived from an EMBL/GenBank/DDBJ whole genome shotgun (WGS) entry which is preliminary data.</text>
</comment>
<protein>
    <recommendedName>
        <fullName evidence="3">EAL domain-containing protein</fullName>
    </recommendedName>
</protein>
<dbReference type="RefSeq" id="WP_244619405.1">
    <property type="nucleotide sequence ID" value="NZ_BJYZ01000002.1"/>
</dbReference>
<name>A0A512DJ94_9PROT</name>
<dbReference type="EMBL" id="BJYZ01000002">
    <property type="protein sequence ID" value="GEO36539.1"/>
    <property type="molecule type" value="Genomic_DNA"/>
</dbReference>
<reference evidence="1 2" key="1">
    <citation type="submission" date="2019-07" db="EMBL/GenBank/DDBJ databases">
        <title>Whole genome shotgun sequence of Skermanella aerolata NBRC 106429.</title>
        <authorList>
            <person name="Hosoyama A."/>
            <person name="Uohara A."/>
            <person name="Ohji S."/>
            <person name="Ichikawa N."/>
        </authorList>
    </citation>
    <scope>NUCLEOTIDE SEQUENCE [LARGE SCALE GENOMIC DNA]</scope>
    <source>
        <strain evidence="1 2">NBRC 106429</strain>
    </source>
</reference>
<evidence type="ECO:0000313" key="2">
    <source>
        <dbReference type="Proteomes" id="UP000321523"/>
    </source>
</evidence>